<evidence type="ECO:0000313" key="2">
    <source>
        <dbReference type="Proteomes" id="UP001221924"/>
    </source>
</evidence>
<feature type="non-terminal residue" evidence="1">
    <location>
        <position position="99"/>
    </location>
</feature>
<dbReference type="EMBL" id="JARFID010000811">
    <property type="protein sequence ID" value="MDE8698169.1"/>
    <property type="molecule type" value="Genomic_DNA"/>
</dbReference>
<name>A0AAW6MDJ2_9BACE</name>
<dbReference type="AlphaFoldDB" id="A0AAW6MDJ2"/>
<dbReference type="SUPFAM" id="SSF100950">
    <property type="entry name" value="NagB/RpiA/CoA transferase-like"/>
    <property type="match status" value="1"/>
</dbReference>
<dbReference type="RefSeq" id="WP_275203115.1">
    <property type="nucleotide sequence ID" value="NZ_JARFID010000811.1"/>
</dbReference>
<sequence>GRGKGYYDRLLPRLTAFKAGICFPFQLVEEVPAEPFDIRGRQCRGRKIQHRLLQLILWLQHTRSIREYNLHIVRIMTRQEVSAFCSNPSPGNACGVSKS</sequence>
<dbReference type="Pfam" id="PF01812">
    <property type="entry name" value="5-FTHF_cyc-lig"/>
    <property type="match status" value="1"/>
</dbReference>
<proteinExistence type="predicted"/>
<comment type="caution">
    <text evidence="1">The sequence shown here is derived from an EMBL/GenBank/DDBJ whole genome shotgun (WGS) entry which is preliminary data.</text>
</comment>
<dbReference type="InterPro" id="IPR024185">
    <property type="entry name" value="FTHF_cligase-like_sf"/>
</dbReference>
<feature type="non-terminal residue" evidence="1">
    <location>
        <position position="1"/>
    </location>
</feature>
<protein>
    <submittedName>
        <fullName evidence="1">5-formyltetrahydrofolate cyclo-ligase</fullName>
    </submittedName>
</protein>
<dbReference type="InterPro" id="IPR037171">
    <property type="entry name" value="NagB/RpiA_transferase-like"/>
</dbReference>
<dbReference type="Proteomes" id="UP001221924">
    <property type="component" value="Unassembled WGS sequence"/>
</dbReference>
<evidence type="ECO:0000313" key="1">
    <source>
        <dbReference type="EMBL" id="MDE8698169.1"/>
    </source>
</evidence>
<dbReference type="Gene3D" id="3.40.50.10420">
    <property type="entry name" value="NagB/RpiA/CoA transferase-like"/>
    <property type="match status" value="1"/>
</dbReference>
<organism evidence="1 2">
    <name type="scientific">Bacteroides cellulosilyticus</name>
    <dbReference type="NCBI Taxonomy" id="246787"/>
    <lineage>
        <taxon>Bacteria</taxon>
        <taxon>Pseudomonadati</taxon>
        <taxon>Bacteroidota</taxon>
        <taxon>Bacteroidia</taxon>
        <taxon>Bacteroidales</taxon>
        <taxon>Bacteroidaceae</taxon>
        <taxon>Bacteroides</taxon>
    </lineage>
</organism>
<dbReference type="InterPro" id="IPR002698">
    <property type="entry name" value="FTHF_cligase"/>
</dbReference>
<accession>A0AAW6MDJ2</accession>
<reference evidence="1" key="1">
    <citation type="submission" date="2023-03" db="EMBL/GenBank/DDBJ databases">
        <title>DFI Biobank Strains.</title>
        <authorList>
            <person name="Mostad J."/>
            <person name="Paddock L."/>
            <person name="Medina S."/>
            <person name="Waligurski E."/>
            <person name="Barat B."/>
            <person name="Smith R."/>
            <person name="Burgo V."/>
            <person name="Metcalfe C."/>
            <person name="Woodson C."/>
            <person name="Sundararajan A."/>
            <person name="Ramaswamy R."/>
            <person name="Lin H."/>
            <person name="Pamer E.G."/>
        </authorList>
    </citation>
    <scope>NUCLEOTIDE SEQUENCE</scope>
    <source>
        <strain evidence="1">DFI.9.5</strain>
    </source>
</reference>
<gene>
    <name evidence="1" type="ORF">PZH42_29785</name>
</gene>